<proteinExistence type="predicted"/>
<evidence type="ECO:0000313" key="1">
    <source>
        <dbReference type="EnsemblMetazoa" id="GPAI003625-PA"/>
    </source>
</evidence>
<reference evidence="1" key="2">
    <citation type="submission" date="2020-05" db="UniProtKB">
        <authorList>
            <consortium name="EnsemblMetazoa"/>
        </authorList>
    </citation>
    <scope>IDENTIFICATION</scope>
    <source>
        <strain evidence="1">IAEA</strain>
    </source>
</reference>
<sequence length="110" mass="12645">MARGIYNSAAVSLAQKREIKKTHNIATYSLSLFEHILKARKLSYTPSWKRWIELKGFTVALTLAKLVIPNIQVESAYIFVVDEESWFTGKHKPNNDTFLFETLCKEGHSK</sequence>
<keyword evidence="2" id="KW-1185">Reference proteome</keyword>
<evidence type="ECO:0000313" key="2">
    <source>
        <dbReference type="Proteomes" id="UP000092445"/>
    </source>
</evidence>
<dbReference type="EnsemblMetazoa" id="GPAI003625-RA">
    <property type="protein sequence ID" value="GPAI003625-PA"/>
    <property type="gene ID" value="GPAI003625"/>
</dbReference>
<dbReference type="VEuPathDB" id="VectorBase:GPAI003625"/>
<dbReference type="AlphaFoldDB" id="A0A1A9Z4F7"/>
<protein>
    <submittedName>
        <fullName evidence="1">Uncharacterized protein</fullName>
    </submittedName>
</protein>
<dbReference type="Proteomes" id="UP000092445">
    <property type="component" value="Unassembled WGS sequence"/>
</dbReference>
<reference evidence="2" key="1">
    <citation type="submission" date="2014-03" db="EMBL/GenBank/DDBJ databases">
        <authorList>
            <person name="Aksoy S."/>
            <person name="Warren W."/>
            <person name="Wilson R.K."/>
        </authorList>
    </citation>
    <scope>NUCLEOTIDE SEQUENCE [LARGE SCALE GENOMIC DNA]</scope>
    <source>
        <strain evidence="2">IAEA</strain>
    </source>
</reference>
<name>A0A1A9Z4F7_GLOPL</name>
<accession>A0A1A9Z4F7</accession>
<organism evidence="1 2">
    <name type="scientific">Glossina pallidipes</name>
    <name type="common">Tsetse fly</name>
    <dbReference type="NCBI Taxonomy" id="7398"/>
    <lineage>
        <taxon>Eukaryota</taxon>
        <taxon>Metazoa</taxon>
        <taxon>Ecdysozoa</taxon>
        <taxon>Arthropoda</taxon>
        <taxon>Hexapoda</taxon>
        <taxon>Insecta</taxon>
        <taxon>Pterygota</taxon>
        <taxon>Neoptera</taxon>
        <taxon>Endopterygota</taxon>
        <taxon>Diptera</taxon>
        <taxon>Brachycera</taxon>
        <taxon>Muscomorpha</taxon>
        <taxon>Hippoboscoidea</taxon>
        <taxon>Glossinidae</taxon>
        <taxon>Glossina</taxon>
    </lineage>
</organism>